<reference evidence="18 19" key="1">
    <citation type="submission" date="2018-09" db="EMBL/GenBank/DDBJ databases">
        <title>A high-quality reference genome of wild soybean provides a powerful tool to mine soybean genomes.</title>
        <authorList>
            <person name="Xie M."/>
            <person name="Chung C.Y.L."/>
            <person name="Li M.-W."/>
            <person name="Wong F.-L."/>
            <person name="Chan T.-F."/>
            <person name="Lam H.-M."/>
        </authorList>
    </citation>
    <scope>NUCLEOTIDE SEQUENCE [LARGE SCALE GENOMIC DNA]</scope>
    <source>
        <strain evidence="19">cv. W05</strain>
        <tissue evidence="18">Hypocotyl of etiolated seedlings</tissue>
    </source>
</reference>
<keyword evidence="8 13" id="KW-0520">NAD</keyword>
<dbReference type="SUPFAM" id="SSF51412">
    <property type="entry name" value="Inosine monophosphate dehydrogenase (IMPDH)"/>
    <property type="match status" value="1"/>
</dbReference>
<evidence type="ECO:0000256" key="9">
    <source>
        <dbReference type="ARBA" id="ARBA00023122"/>
    </source>
</evidence>
<comment type="catalytic activity">
    <reaction evidence="10 16">
        <text>IMP + NAD(+) + H2O = XMP + NADH + H(+)</text>
        <dbReference type="Rhea" id="RHEA:11708"/>
        <dbReference type="ChEBI" id="CHEBI:15377"/>
        <dbReference type="ChEBI" id="CHEBI:15378"/>
        <dbReference type="ChEBI" id="CHEBI:57464"/>
        <dbReference type="ChEBI" id="CHEBI:57540"/>
        <dbReference type="ChEBI" id="CHEBI:57945"/>
        <dbReference type="ChEBI" id="CHEBI:58053"/>
        <dbReference type="EC" id="1.1.1.205"/>
    </reaction>
</comment>
<evidence type="ECO:0000256" key="1">
    <source>
        <dbReference type="ARBA" id="ARBA00001958"/>
    </source>
</evidence>
<feature type="binding site" evidence="13">
    <location>
        <begin position="264"/>
        <end position="266"/>
    </location>
    <ligand>
        <name>NAD(+)</name>
        <dbReference type="ChEBI" id="CHEBI:57540"/>
    </ligand>
</feature>
<evidence type="ECO:0000256" key="2">
    <source>
        <dbReference type="ARBA" id="ARBA00005502"/>
    </source>
</evidence>
<dbReference type="Gene3D" id="3.20.20.70">
    <property type="entry name" value="Aldolase class I"/>
    <property type="match status" value="1"/>
</dbReference>
<dbReference type="SMART" id="SM01240">
    <property type="entry name" value="IMPDH"/>
    <property type="match status" value="1"/>
</dbReference>
<feature type="active site" description="Proton acceptor" evidence="12">
    <location>
        <position position="417"/>
    </location>
</feature>
<dbReference type="Pfam" id="PF00478">
    <property type="entry name" value="IMPDH"/>
    <property type="match status" value="1"/>
</dbReference>
<proteinExistence type="inferred from homology"/>
<evidence type="ECO:0000256" key="15">
    <source>
        <dbReference type="RuleBase" id="RU003927"/>
    </source>
</evidence>
<dbReference type="FunFam" id="3.20.20.70:FF:000086">
    <property type="entry name" value="IMP dehydrogenase, putative"/>
    <property type="match status" value="1"/>
</dbReference>
<dbReference type="GO" id="GO:0046872">
    <property type="term" value="F:metal ion binding"/>
    <property type="evidence" value="ECO:0007669"/>
    <property type="project" value="UniProtKB-KW"/>
</dbReference>
<comment type="cofactor">
    <cofactor evidence="1">
        <name>K(+)</name>
        <dbReference type="ChEBI" id="CHEBI:29103"/>
    </cofactor>
</comment>
<keyword evidence="6 14" id="KW-0630">Potassium</keyword>
<keyword evidence="7 15" id="KW-0560">Oxidoreductase</keyword>
<protein>
    <recommendedName>
        <fullName evidence="16">Inosine-5'-monophosphate dehydrogenase</fullName>
        <ecNumber evidence="16">1.1.1.205</ecNumber>
    </recommendedName>
</protein>
<evidence type="ECO:0000256" key="11">
    <source>
        <dbReference type="ARBA" id="ARBA00056556"/>
    </source>
</evidence>
<evidence type="ECO:0000313" key="18">
    <source>
        <dbReference type="EMBL" id="RZB66349.1"/>
    </source>
</evidence>
<dbReference type="AlphaFoldDB" id="A0A445GYL6"/>
<evidence type="ECO:0000256" key="7">
    <source>
        <dbReference type="ARBA" id="ARBA00023002"/>
    </source>
</evidence>
<dbReference type="CDD" id="cd00381">
    <property type="entry name" value="IMPDH"/>
    <property type="match status" value="1"/>
</dbReference>
<evidence type="ECO:0000256" key="6">
    <source>
        <dbReference type="ARBA" id="ARBA00022958"/>
    </source>
</evidence>
<dbReference type="NCBIfam" id="TIGR01302">
    <property type="entry name" value="IMP_dehydrog"/>
    <property type="match status" value="1"/>
</dbReference>
<dbReference type="PANTHER" id="PTHR11911">
    <property type="entry name" value="INOSINE-5-MONOPHOSPHATE DEHYDROGENASE RELATED"/>
    <property type="match status" value="1"/>
</dbReference>
<comment type="caution">
    <text evidence="18">The sequence shown here is derived from an EMBL/GenBank/DDBJ whole genome shotgun (WGS) entry which is preliminary data.</text>
</comment>
<dbReference type="UniPathway" id="UPA00601">
    <property type="reaction ID" value="UER00295"/>
</dbReference>
<evidence type="ECO:0000256" key="5">
    <source>
        <dbReference type="ARBA" id="ARBA00022755"/>
    </source>
</evidence>
<evidence type="ECO:0000256" key="16">
    <source>
        <dbReference type="RuleBase" id="RU003928"/>
    </source>
</evidence>
<evidence type="ECO:0000313" key="19">
    <source>
        <dbReference type="Proteomes" id="UP000289340"/>
    </source>
</evidence>
<sequence length="511" mass="54357">MDFTTPPIEDGFTAEKLFTQGFSYTYDDVIFLPHYIDFAADAVDLSTRLTRRLPLAVPFVASPMDTVSESAMAAAMASLGGIAVVHSNVPAAVQAAILRRAKSRRVPILSDPAFAAPYAVVEHDDAFGASPFLLVTDTGTSAGKLLGYVARSDWTNQTDKGLRVGDYMAPPPKPAPWNADLNKINEIMESEKSGAVALERDGEVVDLVVREEVERVRGYPKLVAPATVGADGEFMVGAAVGTREDDKERLEHLVKAGLNVVVLDSSQGNSIYQLEMVKYVKRVYPELDVIGGNVVTMYQAENLIQAGVDGLRVGMGSGSICTTQEVCAVGRGQATAVYKVSSIAYKSGVPVIADGGISNSGHIVKALSLGASTVMMGSFLAGSLEAPGAYVYQNGQRVKKYRGMGSLEAMTKGSDARYLGDTAKLKIAQGVVGAVKDKGSVLNFIPYTLQAVRQGFQDIGASSLQSAHDLLRSRELRLEVLLSHSSSYLCLALAINEVFIICTIKKGGAIC</sequence>
<feature type="domain" description="IMP dehydrogenase/GMP reductase" evidence="17">
    <location>
        <begin position="24"/>
        <end position="468"/>
    </location>
</feature>
<dbReference type="SUPFAM" id="SSF54631">
    <property type="entry name" value="CBS-domain pair"/>
    <property type="match status" value="1"/>
</dbReference>
<name>A0A445GYL6_GLYSO</name>
<dbReference type="Proteomes" id="UP000289340">
    <property type="component" value="Chromosome 15"/>
</dbReference>
<evidence type="ECO:0000259" key="17">
    <source>
        <dbReference type="Pfam" id="PF00478"/>
    </source>
</evidence>
<evidence type="ECO:0000256" key="3">
    <source>
        <dbReference type="ARBA" id="ARBA00022723"/>
    </source>
</evidence>
<feature type="binding site" evidence="13">
    <location>
        <begin position="314"/>
        <end position="316"/>
    </location>
    <ligand>
        <name>NAD(+)</name>
        <dbReference type="ChEBI" id="CHEBI:57540"/>
    </ligand>
</feature>
<comment type="similarity">
    <text evidence="2 15">Belongs to the IMPDH/GMPR family.</text>
</comment>
<dbReference type="EMBL" id="QZWG01000015">
    <property type="protein sequence ID" value="RZB66349.1"/>
    <property type="molecule type" value="Genomic_DNA"/>
</dbReference>
<keyword evidence="9" id="KW-0129">CBS domain</keyword>
<evidence type="ECO:0000256" key="10">
    <source>
        <dbReference type="ARBA" id="ARBA00048028"/>
    </source>
</evidence>
<dbReference type="InterPro" id="IPR001093">
    <property type="entry name" value="IMP_DH_GMPRt"/>
</dbReference>
<dbReference type="InterPro" id="IPR005990">
    <property type="entry name" value="IMP_DH"/>
</dbReference>
<dbReference type="InterPro" id="IPR013785">
    <property type="entry name" value="Aldolase_TIM"/>
</dbReference>
<evidence type="ECO:0000256" key="8">
    <source>
        <dbReference type="ARBA" id="ARBA00023027"/>
    </source>
</evidence>
<feature type="active site" description="Thioimidate intermediate" evidence="12">
    <location>
        <position position="321"/>
    </location>
</feature>
<evidence type="ECO:0000256" key="14">
    <source>
        <dbReference type="PIRSR" id="PIRSR000130-4"/>
    </source>
</evidence>
<feature type="binding site" description="in other chain" evidence="14">
    <location>
        <position position="318"/>
    </location>
    <ligand>
        <name>K(+)</name>
        <dbReference type="ChEBI" id="CHEBI:29103"/>
        <note>ligand shared between two tetrameric partners</note>
    </ligand>
</feature>
<dbReference type="GO" id="GO:0006177">
    <property type="term" value="P:GMP biosynthetic process"/>
    <property type="evidence" value="ECO:0007669"/>
    <property type="project" value="UniProtKB-KW"/>
</dbReference>
<accession>A0A445GYL6</accession>
<dbReference type="InterPro" id="IPR015875">
    <property type="entry name" value="IMP_DH/GMP_Rdtase_CS"/>
</dbReference>
<evidence type="ECO:0000256" key="4">
    <source>
        <dbReference type="ARBA" id="ARBA00022749"/>
    </source>
</evidence>
<organism evidence="18 19">
    <name type="scientific">Glycine soja</name>
    <name type="common">Wild soybean</name>
    <dbReference type="NCBI Taxonomy" id="3848"/>
    <lineage>
        <taxon>Eukaryota</taxon>
        <taxon>Viridiplantae</taxon>
        <taxon>Streptophyta</taxon>
        <taxon>Embryophyta</taxon>
        <taxon>Tracheophyta</taxon>
        <taxon>Spermatophyta</taxon>
        <taxon>Magnoliopsida</taxon>
        <taxon>eudicotyledons</taxon>
        <taxon>Gunneridae</taxon>
        <taxon>Pentapetalae</taxon>
        <taxon>rosids</taxon>
        <taxon>fabids</taxon>
        <taxon>Fabales</taxon>
        <taxon>Fabaceae</taxon>
        <taxon>Papilionoideae</taxon>
        <taxon>50 kb inversion clade</taxon>
        <taxon>NPAAA clade</taxon>
        <taxon>indigoferoid/millettioid clade</taxon>
        <taxon>Phaseoleae</taxon>
        <taxon>Glycine</taxon>
        <taxon>Glycine subgen. Soja</taxon>
    </lineage>
</organism>
<evidence type="ECO:0000256" key="12">
    <source>
        <dbReference type="PIRSR" id="PIRSR000130-1"/>
    </source>
</evidence>
<gene>
    <name evidence="18" type="ORF">D0Y65_042117</name>
</gene>
<keyword evidence="3 16" id="KW-0479">Metal-binding</keyword>
<keyword evidence="19" id="KW-1185">Reference proteome</keyword>
<comment type="function">
    <text evidence="11">Catalyzes the conversion of inosine 5'-phosphate (IMP) to xanthosine 5'-phosphate (XMP), the first committed and rate-limiting step in the de novo synthesis of guanine nucleotides, and therefore plays an important role in the regulation of cell growth.</text>
</comment>
<dbReference type="InterPro" id="IPR046342">
    <property type="entry name" value="CBS_dom_sf"/>
</dbReference>
<evidence type="ECO:0000256" key="13">
    <source>
        <dbReference type="PIRSR" id="PIRSR000130-3"/>
    </source>
</evidence>
<dbReference type="GO" id="GO:0003938">
    <property type="term" value="F:IMP dehydrogenase activity"/>
    <property type="evidence" value="ECO:0007669"/>
    <property type="project" value="UniProtKB-EC"/>
</dbReference>
<keyword evidence="5 16" id="KW-0658">Purine biosynthesis</keyword>
<keyword evidence="4 16" id="KW-0332">GMP biosynthesis</keyword>
<dbReference type="PROSITE" id="PS00487">
    <property type="entry name" value="IMP_DH_GMP_RED"/>
    <property type="match status" value="1"/>
</dbReference>
<dbReference type="GO" id="GO:0005737">
    <property type="term" value="C:cytoplasm"/>
    <property type="evidence" value="ECO:0007669"/>
    <property type="project" value="TreeGrafter"/>
</dbReference>
<dbReference type="EC" id="1.1.1.205" evidence="16"/>
<dbReference type="GO" id="GO:0006183">
    <property type="term" value="P:GTP biosynthetic process"/>
    <property type="evidence" value="ECO:0007669"/>
    <property type="project" value="TreeGrafter"/>
</dbReference>
<feature type="binding site" description="in other chain" evidence="14">
    <location>
        <position position="316"/>
    </location>
    <ligand>
        <name>K(+)</name>
        <dbReference type="ChEBI" id="CHEBI:29103"/>
        <note>ligand shared between two tetrameric partners</note>
    </ligand>
</feature>
<dbReference type="PIRSF" id="PIRSF000130">
    <property type="entry name" value="IMPDH"/>
    <property type="match status" value="1"/>
</dbReference>
<feature type="binding site" description="in other chain" evidence="14">
    <location>
        <position position="321"/>
    </location>
    <ligand>
        <name>K(+)</name>
        <dbReference type="ChEBI" id="CHEBI:29103"/>
        <note>ligand shared between two tetrameric partners</note>
    </ligand>
</feature>
<dbReference type="PANTHER" id="PTHR11911:SF111">
    <property type="entry name" value="INOSINE-5'-MONOPHOSPHATE DEHYDROGENASE"/>
    <property type="match status" value="1"/>
</dbReference>
<comment type="pathway">
    <text evidence="16">Purine metabolism; XMP biosynthesis via de novo pathway; XMP from IMP: step 1/1.</text>
</comment>